<feature type="transmembrane region" description="Helical" evidence="1">
    <location>
        <begin position="392"/>
        <end position="410"/>
    </location>
</feature>
<keyword evidence="1" id="KW-1133">Transmembrane helix</keyword>
<gene>
    <name evidence="2" type="ORF">SAMN05421828_10476</name>
</gene>
<feature type="transmembrane region" description="Helical" evidence="1">
    <location>
        <begin position="114"/>
        <end position="141"/>
    </location>
</feature>
<accession>A0A8G2FCI9</accession>
<keyword evidence="1" id="KW-0472">Membrane</keyword>
<comment type="caution">
    <text evidence="2">The sequence shown here is derived from an EMBL/GenBank/DDBJ whole genome shotgun (WGS) entry which is preliminary data.</text>
</comment>
<keyword evidence="3" id="KW-1185">Reference proteome</keyword>
<evidence type="ECO:0000313" key="2">
    <source>
        <dbReference type="EMBL" id="SIQ38811.1"/>
    </source>
</evidence>
<dbReference type="Pfam" id="PF04403">
    <property type="entry name" value="PqiA"/>
    <property type="match status" value="2"/>
</dbReference>
<protein>
    <submittedName>
        <fullName evidence="2">Paraquat-inducible protein A</fullName>
    </submittedName>
</protein>
<sequence length="429" mass="46834">MKRQPMKLTALISGTPDAEIDPPHGIIGCSWCGLVQRLPAITGRGVIHCRRCDAPLERTAGRSIDAALACSITMMVLLIPAIVMPLMQVSILGAINQSTVGSGVAGIWQQGWPIMALVVGAELIAVPLIRFGLLTIVLMVLRLGWRPHWLGSAFRITERLDEWATLDVFLVGCVIGYSRVEPFLPVHIGPGGWCVLAAAFMTMITRATLERRAIWRMIGPDASENSAHAIACGACDHIAPASAEGEHCPRCNTHLWRQRPNATMRALAFTLAGFIFYPIAYLFPMEIDVEAGKAHAHSIVSGIFQLLQAGLWPLALVIFTASVGIPLFKLFGISWIILSSYQHSTSRLRLKGKLYRAIVAAGRWSHIDVYTVAVFLPLMRLPGLLSVDVADGMPAFLGVVVLTMMAARVLDPRHIWIAAHEAPKYAHDR</sequence>
<dbReference type="InterPro" id="IPR007498">
    <property type="entry name" value="PqiA-like"/>
</dbReference>
<evidence type="ECO:0000256" key="1">
    <source>
        <dbReference type="SAM" id="Phobius"/>
    </source>
</evidence>
<proteinExistence type="predicted"/>
<dbReference type="Proteomes" id="UP000186308">
    <property type="component" value="Unassembled WGS sequence"/>
</dbReference>
<feature type="transmembrane region" description="Helical" evidence="1">
    <location>
        <begin position="66"/>
        <end position="94"/>
    </location>
</feature>
<evidence type="ECO:0000313" key="3">
    <source>
        <dbReference type="Proteomes" id="UP000186308"/>
    </source>
</evidence>
<dbReference type="EMBL" id="FTNE01000004">
    <property type="protein sequence ID" value="SIQ38811.1"/>
    <property type="molecule type" value="Genomic_DNA"/>
</dbReference>
<name>A0A8G2FCI9_ACIRU</name>
<feature type="transmembrane region" description="Helical" evidence="1">
    <location>
        <begin position="311"/>
        <end position="338"/>
    </location>
</feature>
<feature type="transmembrane region" description="Helical" evidence="1">
    <location>
        <begin position="266"/>
        <end position="283"/>
    </location>
</feature>
<dbReference type="AlphaFoldDB" id="A0A8G2FCI9"/>
<feature type="transmembrane region" description="Helical" evidence="1">
    <location>
        <begin position="358"/>
        <end position="380"/>
    </location>
</feature>
<reference evidence="2 3" key="1">
    <citation type="submission" date="2017-01" db="EMBL/GenBank/DDBJ databases">
        <authorList>
            <person name="Varghese N."/>
            <person name="Submissions S."/>
        </authorList>
    </citation>
    <scope>NUCLEOTIDE SEQUENCE [LARGE SCALE GENOMIC DNA]</scope>
    <source>
        <strain evidence="2 3">ATCC 35905</strain>
    </source>
</reference>
<organism evidence="2 3">
    <name type="scientific">Acidiphilium rubrum</name>
    <dbReference type="NCBI Taxonomy" id="526"/>
    <lineage>
        <taxon>Bacteria</taxon>
        <taxon>Pseudomonadati</taxon>
        <taxon>Pseudomonadota</taxon>
        <taxon>Alphaproteobacteria</taxon>
        <taxon>Acetobacterales</taxon>
        <taxon>Acidocellaceae</taxon>
        <taxon>Acidiphilium</taxon>
    </lineage>
</organism>
<keyword evidence="1" id="KW-0812">Transmembrane</keyword>